<proteinExistence type="predicted"/>
<dbReference type="AlphaFoldDB" id="A0A1G6UJS1"/>
<accession>A0A1G6UJS1</accession>
<dbReference type="InterPro" id="IPR011659">
    <property type="entry name" value="WD40"/>
</dbReference>
<feature type="chain" id="PRO_5010314341" evidence="1">
    <location>
        <begin position="22"/>
        <end position="289"/>
    </location>
</feature>
<dbReference type="Proteomes" id="UP000183685">
    <property type="component" value="Unassembled WGS sequence"/>
</dbReference>
<dbReference type="SUPFAM" id="SSF82171">
    <property type="entry name" value="DPP6 N-terminal domain-like"/>
    <property type="match status" value="1"/>
</dbReference>
<evidence type="ECO:0000313" key="2">
    <source>
        <dbReference type="EMBL" id="SDD41602.1"/>
    </source>
</evidence>
<gene>
    <name evidence="2" type="ORF">SAMN04488071_0614</name>
</gene>
<sequence length="289" mass="31758">MKSISKLVILLSVSVGGSAHAGDTAPVAEGPLLGQQPPGPEAEIFAPGIVNADNFESKEGMFAGDMNSFYFVKGDKDGPYRALVHLEKKGNQWHQSVALEGETEPSFSPDGKTLYFQTKYMERTGSGWTGLQSLGAPFADLPIMRLSGASSGTYYFDTFSPELDIPVRYSRRVGDQYEEPQELGPQFAVGIYNAHPFIAPDESYIIWDSRRDGGYGTSDLYISFRQKDGAWGPAINMGDKINSEHAENYPSVSPDGKYLFFDRRIGTGPDRTVAIYWVDAGIIEDLRPD</sequence>
<reference evidence="2 3" key="1">
    <citation type="submission" date="2016-10" db="EMBL/GenBank/DDBJ databases">
        <authorList>
            <person name="de Groot N.N."/>
        </authorList>
    </citation>
    <scope>NUCLEOTIDE SEQUENCE [LARGE SCALE GENOMIC DNA]</scope>
    <source>
        <strain evidence="2 3">CGMCC 1.9109</strain>
    </source>
</reference>
<feature type="signal peptide" evidence="1">
    <location>
        <begin position="1"/>
        <end position="21"/>
    </location>
</feature>
<name>A0A1G6UJS1_9PROT</name>
<evidence type="ECO:0000256" key="1">
    <source>
        <dbReference type="SAM" id="SignalP"/>
    </source>
</evidence>
<dbReference type="Pfam" id="PF07676">
    <property type="entry name" value="PD40"/>
    <property type="match status" value="3"/>
</dbReference>
<evidence type="ECO:0000313" key="3">
    <source>
        <dbReference type="Proteomes" id="UP000183685"/>
    </source>
</evidence>
<dbReference type="EMBL" id="FNAK01000001">
    <property type="protein sequence ID" value="SDD41602.1"/>
    <property type="molecule type" value="Genomic_DNA"/>
</dbReference>
<organism evidence="2 3">
    <name type="scientific">Kordiimonas lacus</name>
    <dbReference type="NCBI Taxonomy" id="637679"/>
    <lineage>
        <taxon>Bacteria</taxon>
        <taxon>Pseudomonadati</taxon>
        <taxon>Pseudomonadota</taxon>
        <taxon>Alphaproteobacteria</taxon>
        <taxon>Kordiimonadales</taxon>
        <taxon>Kordiimonadaceae</taxon>
        <taxon>Kordiimonas</taxon>
    </lineage>
</organism>
<dbReference type="RefSeq" id="WP_074519260.1">
    <property type="nucleotide sequence ID" value="NZ_FNAK01000001.1"/>
</dbReference>
<dbReference type="STRING" id="637679.GCA_001550055_00276"/>
<keyword evidence="1" id="KW-0732">Signal</keyword>
<protein>
    <submittedName>
        <fullName evidence="2">WD40-like Beta Propeller Repeat</fullName>
    </submittedName>
</protein>
<keyword evidence="3" id="KW-1185">Reference proteome</keyword>